<accession>A0A8H3QQC8</accession>
<evidence type="ECO:0000313" key="1">
    <source>
        <dbReference type="EMBL" id="GES85159.1"/>
    </source>
</evidence>
<protein>
    <submittedName>
        <fullName evidence="1">Uncharacterized protein</fullName>
    </submittedName>
</protein>
<gene>
    <name evidence="1" type="ORF">RCL2_001224700</name>
</gene>
<dbReference type="Proteomes" id="UP000615446">
    <property type="component" value="Unassembled WGS sequence"/>
</dbReference>
<organism evidence="1 2">
    <name type="scientific">Rhizophagus clarus</name>
    <dbReference type="NCBI Taxonomy" id="94130"/>
    <lineage>
        <taxon>Eukaryota</taxon>
        <taxon>Fungi</taxon>
        <taxon>Fungi incertae sedis</taxon>
        <taxon>Mucoromycota</taxon>
        <taxon>Glomeromycotina</taxon>
        <taxon>Glomeromycetes</taxon>
        <taxon>Glomerales</taxon>
        <taxon>Glomeraceae</taxon>
        <taxon>Rhizophagus</taxon>
    </lineage>
</organism>
<proteinExistence type="predicted"/>
<comment type="caution">
    <text evidence="1">The sequence shown here is derived from an EMBL/GenBank/DDBJ whole genome shotgun (WGS) entry which is preliminary data.</text>
</comment>
<dbReference type="AlphaFoldDB" id="A0A8H3QQC8"/>
<evidence type="ECO:0000313" key="2">
    <source>
        <dbReference type="Proteomes" id="UP000615446"/>
    </source>
</evidence>
<sequence length="186" mass="21362">MIAPCPRCGKNNFKKTCELTAHLRRKFKCKPIRPKSSEAFIQVEDLIFEECPVEKVLQSKDNRAYIFNQPIDNPEECKNLPYMPQLMGLIRPKITEVLQTELHRKDQIKSAIVALSLYSITKRNPDGISEITYIENHHSGEMRAILSEGDIDEHITKSAGKIDNHIEKTLKKGSGYVLKRILEIFI</sequence>
<name>A0A8H3QQC8_9GLOM</name>
<dbReference type="OrthoDB" id="2405832at2759"/>
<dbReference type="EMBL" id="BLAL01000089">
    <property type="protein sequence ID" value="GES85159.1"/>
    <property type="molecule type" value="Genomic_DNA"/>
</dbReference>
<reference evidence="1" key="1">
    <citation type="submission" date="2019-10" db="EMBL/GenBank/DDBJ databases">
        <title>Conservation and host-specific expression of non-tandemly repeated heterogenous ribosome RNA gene in arbuscular mycorrhizal fungi.</title>
        <authorList>
            <person name="Maeda T."/>
            <person name="Kobayashi Y."/>
            <person name="Nakagawa T."/>
            <person name="Ezawa T."/>
            <person name="Yamaguchi K."/>
            <person name="Bino T."/>
            <person name="Nishimoto Y."/>
            <person name="Shigenobu S."/>
            <person name="Kawaguchi M."/>
        </authorList>
    </citation>
    <scope>NUCLEOTIDE SEQUENCE</scope>
    <source>
        <strain evidence="1">HR1</strain>
    </source>
</reference>